<dbReference type="InterPro" id="IPR036192">
    <property type="entry name" value="Cell_div_ZapA-like_sf"/>
</dbReference>
<dbReference type="AlphaFoldDB" id="A0A257LSA3"/>
<proteinExistence type="predicted"/>
<comment type="caution">
    <text evidence="1">The sequence shown here is derived from an EMBL/GenBank/DDBJ whole genome shotgun (WGS) entry which is preliminary data.</text>
</comment>
<protein>
    <recommendedName>
        <fullName evidence="3">Cell division protein ZapA</fullName>
    </recommendedName>
</protein>
<reference evidence="2" key="1">
    <citation type="submission" date="2017-07" db="EMBL/GenBank/DDBJ databases">
        <title>Novel pathways for hydrocarbon cycling and metabolic interdependencies in hydrothermal sediment communities.</title>
        <authorList>
            <person name="Dombrowski N."/>
            <person name="Seitz K."/>
            <person name="Teske A."/>
            <person name="Baker B."/>
        </authorList>
    </citation>
    <scope>NUCLEOTIDE SEQUENCE [LARGE SCALE GENOMIC DNA]</scope>
</reference>
<organism evidence="1 2">
    <name type="scientific">candidate division WOR-3 bacterium 4484_18</name>
    <dbReference type="NCBI Taxonomy" id="2020626"/>
    <lineage>
        <taxon>Bacteria</taxon>
        <taxon>Bacteria division WOR-3</taxon>
    </lineage>
</organism>
<dbReference type="Proteomes" id="UP000216312">
    <property type="component" value="Unassembled WGS sequence"/>
</dbReference>
<accession>A0A257LSA3</accession>
<sequence>MAEIQILEKSYPVDLPEKVARKIESTINDMLEKIKKELDTSIVSDILCYGLINFAYLLIQEEQRRAKAVKRLDSIIAKLESTL</sequence>
<dbReference type="Pfam" id="PF05164">
    <property type="entry name" value="ZapA"/>
    <property type="match status" value="1"/>
</dbReference>
<dbReference type="SUPFAM" id="SSF102829">
    <property type="entry name" value="Cell division protein ZapA-like"/>
    <property type="match status" value="1"/>
</dbReference>
<dbReference type="EMBL" id="NMUJ01000077">
    <property type="protein sequence ID" value="OYV02547.1"/>
    <property type="molecule type" value="Genomic_DNA"/>
</dbReference>
<gene>
    <name evidence="1" type="ORF">CGW93_04940</name>
</gene>
<dbReference type="InterPro" id="IPR007838">
    <property type="entry name" value="Cell_div_ZapA-like"/>
</dbReference>
<evidence type="ECO:0000313" key="2">
    <source>
        <dbReference type="Proteomes" id="UP000216312"/>
    </source>
</evidence>
<evidence type="ECO:0008006" key="3">
    <source>
        <dbReference type="Google" id="ProtNLM"/>
    </source>
</evidence>
<name>A0A257LSA3_UNCW3</name>
<evidence type="ECO:0000313" key="1">
    <source>
        <dbReference type="EMBL" id="OYV02547.1"/>
    </source>
</evidence>